<dbReference type="GO" id="GO:0016491">
    <property type="term" value="F:oxidoreductase activity"/>
    <property type="evidence" value="ECO:0007669"/>
    <property type="project" value="InterPro"/>
</dbReference>
<dbReference type="Pfam" id="PF04075">
    <property type="entry name" value="F420H2_quin_red"/>
    <property type="match status" value="1"/>
</dbReference>
<gene>
    <name evidence="1" type="ORF">MPP7335_04162</name>
</gene>
<name>A0A375YMR5_MYCPF</name>
<protein>
    <recommendedName>
        <fullName evidence="3">Nitroreductase family deazaflavin-dependent oxidoreductase</fullName>
    </recommendedName>
</protein>
<accession>A0A375YMR5</accession>
<evidence type="ECO:0000313" key="1">
    <source>
        <dbReference type="EMBL" id="SRX82402.1"/>
    </source>
</evidence>
<sequence>MTERYDVPSAGARVFNSALRRLAELGISIQGTTAVRVRGRTSGQPRSVVVNLLTLDGHRYLVSPRGNTQWARNARAAGEVEIGARRRARTHRVVELPDEAKPDVLKPYLDRWFWQVKGHIGGLTPRSGRDEMRAVAPTIPVFEVLG</sequence>
<dbReference type="InterPro" id="IPR012349">
    <property type="entry name" value="Split_barrel_FMN-bd"/>
</dbReference>
<dbReference type="AlphaFoldDB" id="A0A375YMR5"/>
<dbReference type="Proteomes" id="UP000252008">
    <property type="component" value="Unassembled WGS sequence"/>
</dbReference>
<dbReference type="Gene3D" id="2.30.110.10">
    <property type="entry name" value="Electron Transport, Fmn-binding Protein, Chain A"/>
    <property type="match status" value="1"/>
</dbReference>
<dbReference type="InterPro" id="IPR004378">
    <property type="entry name" value="F420H2_quin_Rdtase"/>
</dbReference>
<dbReference type="EMBL" id="UEGS01000001">
    <property type="protein sequence ID" value="SRX82402.1"/>
    <property type="molecule type" value="Genomic_DNA"/>
</dbReference>
<evidence type="ECO:0008006" key="3">
    <source>
        <dbReference type="Google" id="ProtNLM"/>
    </source>
</evidence>
<reference evidence="1 2" key="1">
    <citation type="submission" date="2018-05" db="EMBL/GenBank/DDBJ databases">
        <authorList>
            <consortium name="IHU Genomes"/>
        </authorList>
    </citation>
    <scope>NUCLEOTIDE SEQUENCE [LARGE SCALE GENOMIC DNA]</scope>
    <source>
        <strain evidence="1 2">P7335</strain>
    </source>
</reference>
<dbReference type="STRING" id="39692.BST38_28745"/>
<proteinExistence type="predicted"/>
<dbReference type="RefSeq" id="WP_083146934.1">
    <property type="nucleotide sequence ID" value="NZ_MVID01000054.1"/>
</dbReference>
<evidence type="ECO:0000313" key="2">
    <source>
        <dbReference type="Proteomes" id="UP000252008"/>
    </source>
</evidence>
<keyword evidence="2" id="KW-1185">Reference proteome</keyword>
<organism evidence="1 2">
    <name type="scientific">Mycolicibacterium parafortuitum</name>
    <name type="common">Mycobacterium parafortuitum</name>
    <dbReference type="NCBI Taxonomy" id="39692"/>
    <lineage>
        <taxon>Bacteria</taxon>
        <taxon>Bacillati</taxon>
        <taxon>Actinomycetota</taxon>
        <taxon>Actinomycetes</taxon>
        <taxon>Mycobacteriales</taxon>
        <taxon>Mycobacteriaceae</taxon>
        <taxon>Mycolicibacterium</taxon>
    </lineage>
</organism>